<keyword evidence="3" id="KW-0804">Transcription</keyword>
<feature type="transmembrane region" description="Helical" evidence="4">
    <location>
        <begin position="278"/>
        <end position="300"/>
    </location>
</feature>
<feature type="transmembrane region" description="Helical" evidence="4">
    <location>
        <begin position="224"/>
        <end position="241"/>
    </location>
</feature>
<accession>A0A0C1QLL6</accession>
<dbReference type="AlphaFoldDB" id="A0A0C1QLL6"/>
<dbReference type="CDD" id="cd06170">
    <property type="entry name" value="LuxR_C_like"/>
    <property type="match status" value="1"/>
</dbReference>
<feature type="transmembrane region" description="Helical" evidence="4">
    <location>
        <begin position="169"/>
        <end position="188"/>
    </location>
</feature>
<feature type="transmembrane region" description="Helical" evidence="4">
    <location>
        <begin position="60"/>
        <end position="77"/>
    </location>
</feature>
<dbReference type="RefSeq" id="WP_039643271.1">
    <property type="nucleotide sequence ID" value="NZ_JXBL01000001.1"/>
</dbReference>
<dbReference type="Proteomes" id="UP000031433">
    <property type="component" value="Unassembled WGS sequence"/>
</dbReference>
<gene>
    <name evidence="6" type="ORF">SE37_01985</name>
</gene>
<feature type="transmembrane region" description="Helical" evidence="4">
    <location>
        <begin position="247"/>
        <end position="271"/>
    </location>
</feature>
<dbReference type="PANTHER" id="PTHR44688">
    <property type="entry name" value="DNA-BINDING TRANSCRIPTIONAL ACTIVATOR DEVR_DOSR"/>
    <property type="match status" value="1"/>
</dbReference>
<keyword evidence="4" id="KW-1133">Transmembrane helix</keyword>
<dbReference type="InterPro" id="IPR016032">
    <property type="entry name" value="Sig_transdc_resp-reg_C-effctor"/>
</dbReference>
<evidence type="ECO:0000256" key="3">
    <source>
        <dbReference type="ARBA" id="ARBA00023163"/>
    </source>
</evidence>
<dbReference type="InterPro" id="IPR036388">
    <property type="entry name" value="WH-like_DNA-bd_sf"/>
</dbReference>
<dbReference type="PANTHER" id="PTHR44688:SF16">
    <property type="entry name" value="DNA-BINDING TRANSCRIPTIONAL ACTIVATOR DEVR_DOSR"/>
    <property type="match status" value="1"/>
</dbReference>
<dbReference type="InterPro" id="IPR000792">
    <property type="entry name" value="Tscrpt_reg_LuxR_C"/>
</dbReference>
<name>A0A0C1QLL6_9BACT</name>
<feature type="transmembrane region" description="Helical" evidence="4">
    <location>
        <begin position="83"/>
        <end position="99"/>
    </location>
</feature>
<keyword evidence="4" id="KW-0472">Membrane</keyword>
<evidence type="ECO:0000256" key="4">
    <source>
        <dbReference type="SAM" id="Phobius"/>
    </source>
</evidence>
<dbReference type="Pfam" id="PF00196">
    <property type="entry name" value="GerE"/>
    <property type="match status" value="1"/>
</dbReference>
<feature type="transmembrane region" description="Helical" evidence="4">
    <location>
        <begin position="34"/>
        <end position="53"/>
    </location>
</feature>
<dbReference type="Gene3D" id="1.10.10.10">
    <property type="entry name" value="Winged helix-like DNA-binding domain superfamily/Winged helix DNA-binding domain"/>
    <property type="match status" value="1"/>
</dbReference>
<feature type="transmembrane region" description="Helical" evidence="4">
    <location>
        <begin position="306"/>
        <end position="325"/>
    </location>
</feature>
<evidence type="ECO:0000313" key="6">
    <source>
        <dbReference type="EMBL" id="KIE41487.1"/>
    </source>
</evidence>
<dbReference type="SUPFAM" id="SSF46894">
    <property type="entry name" value="C-terminal effector domain of the bipartite response regulators"/>
    <property type="match status" value="1"/>
</dbReference>
<feature type="transmembrane region" description="Helical" evidence="4">
    <location>
        <begin position="111"/>
        <end position="132"/>
    </location>
</feature>
<keyword evidence="2" id="KW-0238">DNA-binding</keyword>
<reference evidence="6 7" key="1">
    <citation type="submission" date="2015-01" db="EMBL/GenBank/DDBJ databases">
        <title>Genome sequence of the anaerobic bacterium Geobacter soli GSS01, a dissimilatory Fe(III) reducer from soil.</title>
        <authorList>
            <person name="Yang G."/>
            <person name="Zhou S."/>
        </authorList>
    </citation>
    <scope>NUCLEOTIDE SEQUENCE [LARGE SCALE GENOMIC DNA]</scope>
    <source>
        <strain evidence="6 7">GSS01</strain>
    </source>
</reference>
<dbReference type="GO" id="GO:0006355">
    <property type="term" value="P:regulation of DNA-templated transcription"/>
    <property type="evidence" value="ECO:0007669"/>
    <property type="project" value="InterPro"/>
</dbReference>
<dbReference type="SMART" id="SM00421">
    <property type="entry name" value="HTH_LUXR"/>
    <property type="match status" value="1"/>
</dbReference>
<sequence>MILTASLPFVAFVVWLLAVPMEGFLLTRLGADNAILFFLVPHVITLAVIGGGLPRRMLPPLAAVGGAAAVGSTLLIAQAPAGVPWFLSGAGVGSAFVCVKAGSILKRSPSVAASAAVGLVAANALLFVFMAVPVPHSVKFPAAAALLLVPILARSGVQDEADGESNLAPFLPFVFVFQIVSGLMYGALFQDYAAAAFLPGIELVFYVAAVMAGLVLLHRRREGLLALAIVMAMFAFSLVLIDGPASVNVALFAMQAAAGFLDLYLLALLLAQRDTCRAFGIGLAVTCAGIAAGKTASLLIGDASHLVVAVANLVLTSSVLVLYLVMRSERPPDAPAIPAMGDMAGMAETGAGEGGPPFEFMLPPGLRKRFSDQEKSVLACVVRGMTFKEAARELDISESSVKTYMKRIYDKMSVSGKEELLTKLGTEQRE</sequence>
<protein>
    <submittedName>
        <fullName evidence="6">LuxR family transcriptional regulator</fullName>
    </submittedName>
</protein>
<evidence type="ECO:0000256" key="2">
    <source>
        <dbReference type="ARBA" id="ARBA00023125"/>
    </source>
</evidence>
<keyword evidence="4" id="KW-0812">Transmembrane</keyword>
<evidence type="ECO:0000256" key="1">
    <source>
        <dbReference type="ARBA" id="ARBA00023015"/>
    </source>
</evidence>
<organism evidence="6 7">
    <name type="scientific">Geobacter soli</name>
    <dbReference type="NCBI Taxonomy" id="1510391"/>
    <lineage>
        <taxon>Bacteria</taxon>
        <taxon>Pseudomonadati</taxon>
        <taxon>Thermodesulfobacteriota</taxon>
        <taxon>Desulfuromonadia</taxon>
        <taxon>Geobacterales</taxon>
        <taxon>Geobacteraceae</taxon>
        <taxon>Geobacter</taxon>
    </lineage>
</organism>
<proteinExistence type="predicted"/>
<comment type="caution">
    <text evidence="6">The sequence shown here is derived from an EMBL/GenBank/DDBJ whole genome shotgun (WGS) entry which is preliminary data.</text>
</comment>
<dbReference type="GO" id="GO:0003677">
    <property type="term" value="F:DNA binding"/>
    <property type="evidence" value="ECO:0007669"/>
    <property type="project" value="UniProtKB-KW"/>
</dbReference>
<feature type="transmembrane region" description="Helical" evidence="4">
    <location>
        <begin position="138"/>
        <end position="157"/>
    </location>
</feature>
<feature type="domain" description="HTH luxR-type" evidence="5">
    <location>
        <begin position="363"/>
        <end position="428"/>
    </location>
</feature>
<dbReference type="EMBL" id="JXBL01000001">
    <property type="protein sequence ID" value="KIE41487.1"/>
    <property type="molecule type" value="Genomic_DNA"/>
</dbReference>
<dbReference type="PRINTS" id="PR00038">
    <property type="entry name" value="HTHLUXR"/>
</dbReference>
<dbReference type="PROSITE" id="PS50043">
    <property type="entry name" value="HTH_LUXR_2"/>
    <property type="match status" value="1"/>
</dbReference>
<keyword evidence="7" id="KW-1185">Reference proteome</keyword>
<keyword evidence="1" id="KW-0805">Transcription regulation</keyword>
<evidence type="ECO:0000259" key="5">
    <source>
        <dbReference type="PROSITE" id="PS50043"/>
    </source>
</evidence>
<feature type="transmembrane region" description="Helical" evidence="4">
    <location>
        <begin position="194"/>
        <end position="217"/>
    </location>
</feature>
<evidence type="ECO:0000313" key="7">
    <source>
        <dbReference type="Proteomes" id="UP000031433"/>
    </source>
</evidence>